<reference evidence="6" key="1">
    <citation type="journal article" date="2014" name="Int. J. Syst. Evol. Microbiol.">
        <title>Complete genome sequence of Corynebacterium casei LMG S-19264T (=DSM 44701T), isolated from a smear-ripened cheese.</title>
        <authorList>
            <consortium name="US DOE Joint Genome Institute (JGI-PGF)"/>
            <person name="Walter F."/>
            <person name="Albersmeier A."/>
            <person name="Kalinowski J."/>
            <person name="Ruckert C."/>
        </authorList>
    </citation>
    <scope>NUCLEOTIDE SEQUENCE</scope>
    <source>
        <strain evidence="6">CGMCC 1.15763</strain>
    </source>
</reference>
<dbReference type="PIRSF" id="PIRSF006806">
    <property type="entry name" value="FTHF_cligase"/>
    <property type="match status" value="1"/>
</dbReference>
<dbReference type="EMBL" id="BMJW01000001">
    <property type="protein sequence ID" value="GGG89046.1"/>
    <property type="molecule type" value="Genomic_DNA"/>
</dbReference>
<dbReference type="Proteomes" id="UP000633278">
    <property type="component" value="Unassembled WGS sequence"/>
</dbReference>
<comment type="catalytic activity">
    <reaction evidence="5">
        <text>(6S)-5-formyl-5,6,7,8-tetrahydrofolate + ATP = (6R)-5,10-methenyltetrahydrofolate + ADP + phosphate</text>
        <dbReference type="Rhea" id="RHEA:10488"/>
        <dbReference type="ChEBI" id="CHEBI:30616"/>
        <dbReference type="ChEBI" id="CHEBI:43474"/>
        <dbReference type="ChEBI" id="CHEBI:57455"/>
        <dbReference type="ChEBI" id="CHEBI:57457"/>
        <dbReference type="ChEBI" id="CHEBI:456216"/>
        <dbReference type="EC" id="6.3.3.2"/>
    </reaction>
</comment>
<feature type="binding site" evidence="4">
    <location>
        <begin position="8"/>
        <end position="12"/>
    </location>
    <ligand>
        <name>ATP</name>
        <dbReference type="ChEBI" id="CHEBI:30616"/>
    </ligand>
</feature>
<feature type="binding site" evidence="4">
    <location>
        <position position="54"/>
    </location>
    <ligand>
        <name>substrate</name>
    </ligand>
</feature>
<dbReference type="GO" id="GO:0030272">
    <property type="term" value="F:5-formyltetrahydrofolate cyclo-ligase activity"/>
    <property type="evidence" value="ECO:0007669"/>
    <property type="project" value="UniProtKB-EC"/>
</dbReference>
<keyword evidence="3 4" id="KW-0067">ATP-binding</keyword>
<accession>A0A917MB57</accession>
<sequence>MNPIVEEKKALRAAMYKARARNKSSFKKKYDLEICKQLEAIIKAKNAGVIHAYLPMGKEIDIRPLLQNLLAANVKVITPKTLPKRQLLNLVLHSLDEVEQGVFGTSHPANSSEYTGTYDLIIVPGLAFDENNYRLGYGGGYYDTFLEQHPNAFKVGIFYPFQKVAKVPIEPHDVSLDQILFLES</sequence>
<comment type="cofactor">
    <cofactor evidence="5">
        <name>Mg(2+)</name>
        <dbReference type="ChEBI" id="CHEBI:18420"/>
    </cofactor>
</comment>
<evidence type="ECO:0000256" key="4">
    <source>
        <dbReference type="PIRSR" id="PIRSR006806-1"/>
    </source>
</evidence>
<comment type="caution">
    <text evidence="6">The sequence shown here is derived from an EMBL/GenBank/DDBJ whole genome shotgun (WGS) entry which is preliminary data.</text>
</comment>
<protein>
    <recommendedName>
        <fullName evidence="5">5-formyltetrahydrofolate cyclo-ligase</fullName>
        <ecNumber evidence="5">6.3.3.2</ecNumber>
    </recommendedName>
</protein>
<dbReference type="AlphaFoldDB" id="A0A917MB57"/>
<evidence type="ECO:0000313" key="6">
    <source>
        <dbReference type="EMBL" id="GGG89046.1"/>
    </source>
</evidence>
<dbReference type="RefSeq" id="WP_188597392.1">
    <property type="nucleotide sequence ID" value="NZ_BMJW01000001.1"/>
</dbReference>
<organism evidence="6 7">
    <name type="scientific">Polaribacter pacificus</name>
    <dbReference type="NCBI Taxonomy" id="1775173"/>
    <lineage>
        <taxon>Bacteria</taxon>
        <taxon>Pseudomonadati</taxon>
        <taxon>Bacteroidota</taxon>
        <taxon>Flavobacteriia</taxon>
        <taxon>Flavobacteriales</taxon>
        <taxon>Flavobacteriaceae</taxon>
    </lineage>
</organism>
<keyword evidence="2 4" id="KW-0547">Nucleotide-binding</keyword>
<dbReference type="SUPFAM" id="SSF100950">
    <property type="entry name" value="NagB/RpiA/CoA transferase-like"/>
    <property type="match status" value="1"/>
</dbReference>
<dbReference type="InterPro" id="IPR037171">
    <property type="entry name" value="NagB/RpiA_transferase-like"/>
</dbReference>
<dbReference type="GO" id="GO:0046872">
    <property type="term" value="F:metal ion binding"/>
    <property type="evidence" value="ECO:0007669"/>
    <property type="project" value="UniProtKB-KW"/>
</dbReference>
<evidence type="ECO:0000256" key="1">
    <source>
        <dbReference type="ARBA" id="ARBA00010638"/>
    </source>
</evidence>
<keyword evidence="5" id="KW-0479">Metal-binding</keyword>
<evidence type="ECO:0000256" key="3">
    <source>
        <dbReference type="ARBA" id="ARBA00022840"/>
    </source>
</evidence>
<evidence type="ECO:0000256" key="2">
    <source>
        <dbReference type="ARBA" id="ARBA00022741"/>
    </source>
</evidence>
<dbReference type="NCBIfam" id="TIGR02727">
    <property type="entry name" value="MTHFS_bact"/>
    <property type="match status" value="1"/>
</dbReference>
<keyword evidence="7" id="KW-1185">Reference proteome</keyword>
<feature type="binding site" evidence="4">
    <location>
        <position position="59"/>
    </location>
    <ligand>
        <name>substrate</name>
    </ligand>
</feature>
<name>A0A917MB57_9FLAO</name>
<dbReference type="InterPro" id="IPR002698">
    <property type="entry name" value="FTHF_cligase"/>
</dbReference>
<dbReference type="GO" id="GO:0009396">
    <property type="term" value="P:folic acid-containing compound biosynthetic process"/>
    <property type="evidence" value="ECO:0007669"/>
    <property type="project" value="TreeGrafter"/>
</dbReference>
<evidence type="ECO:0000313" key="7">
    <source>
        <dbReference type="Proteomes" id="UP000633278"/>
    </source>
</evidence>
<proteinExistence type="inferred from homology"/>
<keyword evidence="5" id="KW-0460">Magnesium</keyword>
<reference evidence="6" key="2">
    <citation type="submission" date="2020-09" db="EMBL/GenBank/DDBJ databases">
        <authorList>
            <person name="Sun Q."/>
            <person name="Zhou Y."/>
        </authorList>
    </citation>
    <scope>NUCLEOTIDE SEQUENCE</scope>
    <source>
        <strain evidence="6">CGMCC 1.15763</strain>
    </source>
</reference>
<dbReference type="GO" id="GO:0005524">
    <property type="term" value="F:ATP binding"/>
    <property type="evidence" value="ECO:0007669"/>
    <property type="project" value="UniProtKB-KW"/>
</dbReference>
<dbReference type="GO" id="GO:0035999">
    <property type="term" value="P:tetrahydrofolate interconversion"/>
    <property type="evidence" value="ECO:0007669"/>
    <property type="project" value="TreeGrafter"/>
</dbReference>
<dbReference type="InterPro" id="IPR024185">
    <property type="entry name" value="FTHF_cligase-like_sf"/>
</dbReference>
<feature type="binding site" evidence="4">
    <location>
        <begin position="134"/>
        <end position="142"/>
    </location>
    <ligand>
        <name>ATP</name>
        <dbReference type="ChEBI" id="CHEBI:30616"/>
    </ligand>
</feature>
<dbReference type="EC" id="6.3.3.2" evidence="5"/>
<dbReference type="Pfam" id="PF01812">
    <property type="entry name" value="5-FTHF_cyc-lig"/>
    <property type="match status" value="1"/>
</dbReference>
<dbReference type="Gene3D" id="3.40.50.10420">
    <property type="entry name" value="NagB/RpiA/CoA transferase-like"/>
    <property type="match status" value="1"/>
</dbReference>
<evidence type="ECO:0000256" key="5">
    <source>
        <dbReference type="RuleBase" id="RU361279"/>
    </source>
</evidence>
<dbReference type="PANTHER" id="PTHR23407">
    <property type="entry name" value="ATPASE INHIBITOR/5-FORMYLTETRAHYDROFOLATE CYCLO-LIGASE"/>
    <property type="match status" value="1"/>
</dbReference>
<comment type="similarity">
    <text evidence="1 5">Belongs to the 5-formyltetrahydrofolate cyclo-ligase family.</text>
</comment>
<gene>
    <name evidence="6" type="ORF">GCM10011416_01810</name>
</gene>
<dbReference type="PANTHER" id="PTHR23407:SF1">
    <property type="entry name" value="5-FORMYLTETRAHYDROFOLATE CYCLO-LIGASE"/>
    <property type="match status" value="1"/>
</dbReference>